<dbReference type="PIRSF" id="PIRSF000398">
    <property type="entry name" value="M_m6A_EcoRV"/>
    <property type="match status" value="1"/>
</dbReference>
<dbReference type="GO" id="GO:1904047">
    <property type="term" value="F:S-adenosyl-L-methionine binding"/>
    <property type="evidence" value="ECO:0007669"/>
    <property type="project" value="TreeGrafter"/>
</dbReference>
<keyword evidence="3 7" id="KW-0489">Methyltransferase</keyword>
<dbReference type="GO" id="GO:0043565">
    <property type="term" value="F:sequence-specific DNA binding"/>
    <property type="evidence" value="ECO:0007669"/>
    <property type="project" value="TreeGrafter"/>
</dbReference>
<organism evidence="8 9">
    <name type="scientific">Campylobacter helveticus</name>
    <dbReference type="NCBI Taxonomy" id="28898"/>
    <lineage>
        <taxon>Bacteria</taxon>
        <taxon>Pseudomonadati</taxon>
        <taxon>Campylobacterota</taxon>
        <taxon>Epsilonproteobacteria</taxon>
        <taxon>Campylobacterales</taxon>
        <taxon>Campylobacteraceae</taxon>
        <taxon>Campylobacter</taxon>
    </lineage>
</organism>
<evidence type="ECO:0000256" key="3">
    <source>
        <dbReference type="ARBA" id="ARBA00022603"/>
    </source>
</evidence>
<dbReference type="GO" id="GO:0009307">
    <property type="term" value="P:DNA restriction-modification system"/>
    <property type="evidence" value="ECO:0007669"/>
    <property type="project" value="InterPro"/>
</dbReference>
<dbReference type="PANTHER" id="PTHR30481">
    <property type="entry name" value="DNA ADENINE METHYLASE"/>
    <property type="match status" value="1"/>
</dbReference>
<dbReference type="SUPFAM" id="SSF53335">
    <property type="entry name" value="S-adenosyl-L-methionine-dependent methyltransferases"/>
    <property type="match status" value="1"/>
</dbReference>
<evidence type="ECO:0000256" key="4">
    <source>
        <dbReference type="ARBA" id="ARBA00022679"/>
    </source>
</evidence>
<accession>A0AAX2UJC0</accession>
<dbReference type="InterPro" id="IPR002052">
    <property type="entry name" value="DNA_methylase_N6_adenine_CS"/>
</dbReference>
<evidence type="ECO:0000256" key="1">
    <source>
        <dbReference type="ARBA" id="ARBA00006594"/>
    </source>
</evidence>
<dbReference type="GO" id="GO:0006298">
    <property type="term" value="P:mismatch repair"/>
    <property type="evidence" value="ECO:0007669"/>
    <property type="project" value="TreeGrafter"/>
</dbReference>
<dbReference type="RefSeq" id="WP_139021703.1">
    <property type="nucleotide sequence ID" value="NZ_VDBS01000040.1"/>
</dbReference>
<dbReference type="EC" id="2.1.1.72" evidence="2 7"/>
<dbReference type="AlphaFoldDB" id="A0AAX2UJC0"/>
<evidence type="ECO:0000256" key="7">
    <source>
        <dbReference type="RuleBase" id="RU361257"/>
    </source>
</evidence>
<evidence type="ECO:0000313" key="9">
    <source>
        <dbReference type="Proteomes" id="UP000306813"/>
    </source>
</evidence>
<dbReference type="Gene3D" id="3.40.50.150">
    <property type="entry name" value="Vaccinia Virus protein VP39"/>
    <property type="match status" value="1"/>
</dbReference>
<dbReference type="GO" id="GO:0009007">
    <property type="term" value="F:site-specific DNA-methyltransferase (adenine-specific) activity"/>
    <property type="evidence" value="ECO:0007669"/>
    <property type="project" value="UniProtKB-UniRule"/>
</dbReference>
<reference evidence="8 9" key="1">
    <citation type="submission" date="2019-05" db="EMBL/GenBank/DDBJ databases">
        <title>Draft genomes of eight strains of Campylobacter helveticus isolated from cats and a dog in New Zealand.</title>
        <authorList>
            <person name="Bojanic K."/>
            <person name="Midwinter A.C."/>
            <person name="Biggs P.J."/>
            <person name="Acke E."/>
            <person name="Cornelius A.J."/>
            <person name="Marshall J.C."/>
        </authorList>
    </citation>
    <scope>NUCLEOTIDE SEQUENCE [LARGE SCALE GENOMIC DNA]</scope>
    <source>
        <strain evidence="8 9">ACP123b</strain>
    </source>
</reference>
<comment type="caution">
    <text evidence="8">The sequence shown here is derived from an EMBL/GenBank/DDBJ whole genome shotgun (WGS) entry which is preliminary data.</text>
</comment>
<dbReference type="EMBL" id="VDBS01000040">
    <property type="protein sequence ID" value="TNB57394.1"/>
    <property type="molecule type" value="Genomic_DNA"/>
</dbReference>
<dbReference type="Gene3D" id="1.10.1020.10">
    <property type="entry name" value="Adenine-specific Methyltransferase, Domain 2"/>
    <property type="match status" value="1"/>
</dbReference>
<dbReference type="Proteomes" id="UP000306813">
    <property type="component" value="Unassembled WGS sequence"/>
</dbReference>
<sequence length="309" mass="36615">MSNINQTILRQKEKFIASPLNYIGGKYRLLPQLIPLFPKDINIALDLFCGGANVGINMSAREIILNDSLSELTKLYQNLQQKNPQIIFNTIYNIIDEFKLSNTAKYGYGFYQCDSAKGLSSYNKEHFLALRNRYNKTKNPFYLFVLIIFAFNNQIRFNAKREFNLPCGKRDFNQNMQEKLRRFIAKLQDESIKVFNKDFREFPLEMLDSKSFVYIDPPYFLATAPYNENKAWSLQDELDLLEFLKILDSKNIRFALSNVIFHKDKEHYVLKEWLEKHQKFKVHYLDFHYKNCNYQTKNAESSEVLVTNY</sequence>
<protein>
    <recommendedName>
        <fullName evidence="2 7">Site-specific DNA-methyltransferase (adenine-specific)</fullName>
        <ecNumber evidence="2 7">2.1.1.72</ecNumber>
    </recommendedName>
</protein>
<dbReference type="GO" id="GO:0032259">
    <property type="term" value="P:methylation"/>
    <property type="evidence" value="ECO:0007669"/>
    <property type="project" value="UniProtKB-KW"/>
</dbReference>
<evidence type="ECO:0000256" key="2">
    <source>
        <dbReference type="ARBA" id="ARBA00011900"/>
    </source>
</evidence>
<comment type="catalytic activity">
    <reaction evidence="6 7">
        <text>a 2'-deoxyadenosine in DNA + S-adenosyl-L-methionine = an N(6)-methyl-2'-deoxyadenosine in DNA + S-adenosyl-L-homocysteine + H(+)</text>
        <dbReference type="Rhea" id="RHEA:15197"/>
        <dbReference type="Rhea" id="RHEA-COMP:12418"/>
        <dbReference type="Rhea" id="RHEA-COMP:12419"/>
        <dbReference type="ChEBI" id="CHEBI:15378"/>
        <dbReference type="ChEBI" id="CHEBI:57856"/>
        <dbReference type="ChEBI" id="CHEBI:59789"/>
        <dbReference type="ChEBI" id="CHEBI:90615"/>
        <dbReference type="ChEBI" id="CHEBI:90616"/>
        <dbReference type="EC" id="2.1.1.72"/>
    </reaction>
</comment>
<dbReference type="PRINTS" id="PR00505">
    <property type="entry name" value="D12N6MTFRASE"/>
</dbReference>
<evidence type="ECO:0000313" key="8">
    <source>
        <dbReference type="EMBL" id="TNB57394.1"/>
    </source>
</evidence>
<gene>
    <name evidence="8" type="ORF">FDW42_05380</name>
</gene>
<evidence type="ECO:0000256" key="6">
    <source>
        <dbReference type="ARBA" id="ARBA00047942"/>
    </source>
</evidence>
<dbReference type="PANTHER" id="PTHR30481:SF3">
    <property type="entry name" value="DNA ADENINE METHYLASE"/>
    <property type="match status" value="1"/>
</dbReference>
<comment type="similarity">
    <text evidence="1 7">Belongs to the N(4)/N(6)-methyltransferase family.</text>
</comment>
<evidence type="ECO:0000256" key="5">
    <source>
        <dbReference type="ARBA" id="ARBA00022691"/>
    </source>
</evidence>
<dbReference type="InterPro" id="IPR012263">
    <property type="entry name" value="M_m6A_EcoRV"/>
</dbReference>
<dbReference type="InterPro" id="IPR023095">
    <property type="entry name" value="Ade_MeTrfase_dom_2"/>
</dbReference>
<name>A0AAX2UJC0_9BACT</name>
<proteinExistence type="inferred from homology"/>
<dbReference type="Pfam" id="PF02086">
    <property type="entry name" value="MethyltransfD12"/>
    <property type="match status" value="1"/>
</dbReference>
<dbReference type="PROSITE" id="PS00092">
    <property type="entry name" value="N6_MTASE"/>
    <property type="match status" value="1"/>
</dbReference>
<keyword evidence="5 7" id="KW-0949">S-adenosyl-L-methionine</keyword>
<keyword evidence="4 7" id="KW-0808">Transferase</keyword>
<dbReference type="InterPro" id="IPR029063">
    <property type="entry name" value="SAM-dependent_MTases_sf"/>
</dbReference>
<dbReference type="NCBIfam" id="TIGR00571">
    <property type="entry name" value="dam"/>
    <property type="match status" value="1"/>
</dbReference>
<dbReference type="InterPro" id="IPR012327">
    <property type="entry name" value="MeTrfase_D12"/>
</dbReference>